<feature type="domain" description="PAS" evidence="6">
    <location>
        <begin position="10"/>
        <end position="65"/>
    </location>
</feature>
<dbReference type="InterPro" id="IPR027417">
    <property type="entry name" value="P-loop_NTPase"/>
</dbReference>
<dbReference type="PANTHER" id="PTHR32071">
    <property type="entry name" value="TRANSCRIPTIONAL REGULATORY PROTEIN"/>
    <property type="match status" value="1"/>
</dbReference>
<gene>
    <name evidence="7" type="ORF">SAMN05216233_103147</name>
</gene>
<proteinExistence type="predicted"/>
<keyword evidence="3" id="KW-0067">ATP-binding</keyword>
<dbReference type="SMART" id="SM00382">
    <property type="entry name" value="AAA"/>
    <property type="match status" value="1"/>
</dbReference>
<dbReference type="STRING" id="419481.SAMN05216233_103147"/>
<dbReference type="InterPro" id="IPR058031">
    <property type="entry name" value="AAA_lid_NorR"/>
</dbReference>
<dbReference type="InterPro" id="IPR025943">
    <property type="entry name" value="Sigma_54_int_dom_ATP-bd_2"/>
</dbReference>
<evidence type="ECO:0000256" key="4">
    <source>
        <dbReference type="ARBA" id="ARBA00029500"/>
    </source>
</evidence>
<dbReference type="NCBIfam" id="TIGR00229">
    <property type="entry name" value="sensory_box"/>
    <property type="match status" value="1"/>
</dbReference>
<feature type="domain" description="Sigma-54 factor interaction" evidence="5">
    <location>
        <begin position="146"/>
        <end position="374"/>
    </location>
</feature>
<dbReference type="SMART" id="SM00091">
    <property type="entry name" value="PAS"/>
    <property type="match status" value="1"/>
</dbReference>
<protein>
    <recommendedName>
        <fullName evidence="4">HTH-type transcriptional regulatory protein TyrR</fullName>
    </recommendedName>
</protein>
<dbReference type="GO" id="GO:0005524">
    <property type="term" value="F:ATP binding"/>
    <property type="evidence" value="ECO:0007669"/>
    <property type="project" value="UniProtKB-KW"/>
</dbReference>
<dbReference type="AlphaFoldDB" id="A0A1G5CQB7"/>
<evidence type="ECO:0000313" key="7">
    <source>
        <dbReference type="EMBL" id="SCY04576.1"/>
    </source>
</evidence>
<evidence type="ECO:0000256" key="2">
    <source>
        <dbReference type="ARBA" id="ARBA00022797"/>
    </source>
</evidence>
<dbReference type="Gene3D" id="1.10.8.60">
    <property type="match status" value="1"/>
</dbReference>
<evidence type="ECO:0000259" key="6">
    <source>
        <dbReference type="PROSITE" id="PS50112"/>
    </source>
</evidence>
<keyword evidence="2" id="KW-0058">Aromatic hydrocarbons catabolism</keyword>
<dbReference type="Gene3D" id="3.40.50.300">
    <property type="entry name" value="P-loop containing nucleotide triphosphate hydrolases"/>
    <property type="match status" value="1"/>
</dbReference>
<dbReference type="SUPFAM" id="SSF55785">
    <property type="entry name" value="PYP-like sensor domain (PAS domain)"/>
    <property type="match status" value="1"/>
</dbReference>
<evidence type="ECO:0000256" key="1">
    <source>
        <dbReference type="ARBA" id="ARBA00022741"/>
    </source>
</evidence>
<sequence length="451" mass="51289">MEKSDHFGLSFSTFARLIDNLHDEIIIYDRSFRIVYINKACIRHYGYTQEEMIGQTIWDFIDDGDTCWNLSTLPYVCELDQPLRQKQKTYIGSDIHTIAIPLHDDTGAIDYVVMSVRDDIEQSDINRLVDVLNIVENPPERYEKGLIYRSEAMRSVVQLAQQVASLDAPCLILGESGCGKSLIAQYIHNHGDRRDAPFVNINCASIQASLFESELFGHKKGAFTGADADKEGLIAKAEGGTLFLDEISELPFPLQAKLLHVVQEREYRKVGSPHPQKADVRILTATNRNLPEMVKNKAFREDLYYRLNVFEMVLPPLRTRPEDIAPLAYHFLNEFGKRHNREKRISEAALRVMKSCPWRGNVRELAHTIERLVVTVEEGIIDTAHLPKHLYRLVPATSPGQSWGTLDEAVEALEKRIVSDAFKKEKSSRKVAQALGISQTRASRLIRKYLG</sequence>
<dbReference type="Gene3D" id="1.10.10.60">
    <property type="entry name" value="Homeodomain-like"/>
    <property type="match status" value="1"/>
</dbReference>
<dbReference type="CDD" id="cd00130">
    <property type="entry name" value="PAS"/>
    <property type="match status" value="1"/>
</dbReference>
<dbReference type="InterPro" id="IPR002078">
    <property type="entry name" value="Sigma_54_int"/>
</dbReference>
<dbReference type="EMBL" id="FMUX01000003">
    <property type="protein sequence ID" value="SCY04576.1"/>
    <property type="molecule type" value="Genomic_DNA"/>
</dbReference>
<dbReference type="PROSITE" id="PS00676">
    <property type="entry name" value="SIGMA54_INTERACT_2"/>
    <property type="match status" value="1"/>
</dbReference>
<dbReference type="InterPro" id="IPR035965">
    <property type="entry name" value="PAS-like_dom_sf"/>
</dbReference>
<evidence type="ECO:0000256" key="3">
    <source>
        <dbReference type="ARBA" id="ARBA00022840"/>
    </source>
</evidence>
<dbReference type="Pfam" id="PF18024">
    <property type="entry name" value="HTH_50"/>
    <property type="match status" value="1"/>
</dbReference>
<organism evidence="7 8">
    <name type="scientific">Desulfoluna spongiiphila</name>
    <dbReference type="NCBI Taxonomy" id="419481"/>
    <lineage>
        <taxon>Bacteria</taxon>
        <taxon>Pseudomonadati</taxon>
        <taxon>Thermodesulfobacteriota</taxon>
        <taxon>Desulfobacteria</taxon>
        <taxon>Desulfobacterales</taxon>
        <taxon>Desulfolunaceae</taxon>
        <taxon>Desulfoluna</taxon>
    </lineage>
</organism>
<dbReference type="Pfam" id="PF13426">
    <property type="entry name" value="PAS_9"/>
    <property type="match status" value="1"/>
</dbReference>
<dbReference type="SUPFAM" id="SSF52540">
    <property type="entry name" value="P-loop containing nucleoside triphosphate hydrolases"/>
    <property type="match status" value="1"/>
</dbReference>
<reference evidence="7 8" key="1">
    <citation type="submission" date="2016-10" db="EMBL/GenBank/DDBJ databases">
        <authorList>
            <person name="de Groot N.N."/>
        </authorList>
    </citation>
    <scope>NUCLEOTIDE SEQUENCE [LARGE SCALE GENOMIC DNA]</scope>
    <source>
        <strain evidence="7 8">AA1</strain>
    </source>
</reference>
<dbReference type="Gene3D" id="3.30.450.20">
    <property type="entry name" value="PAS domain"/>
    <property type="match status" value="1"/>
</dbReference>
<dbReference type="PROSITE" id="PS50112">
    <property type="entry name" value="PAS"/>
    <property type="match status" value="1"/>
</dbReference>
<dbReference type="InterPro" id="IPR003593">
    <property type="entry name" value="AAA+_ATPase"/>
</dbReference>
<dbReference type="PANTHER" id="PTHR32071:SF57">
    <property type="entry name" value="C4-DICARBOXYLATE TRANSPORT TRANSCRIPTIONAL REGULATORY PROTEIN DCTD"/>
    <property type="match status" value="1"/>
</dbReference>
<dbReference type="CDD" id="cd00009">
    <property type="entry name" value="AAA"/>
    <property type="match status" value="1"/>
</dbReference>
<accession>A0A1G5CQB7</accession>
<keyword evidence="8" id="KW-1185">Reference proteome</keyword>
<dbReference type="InterPro" id="IPR000014">
    <property type="entry name" value="PAS"/>
</dbReference>
<dbReference type="PROSITE" id="PS50045">
    <property type="entry name" value="SIGMA54_INTERACT_4"/>
    <property type="match status" value="1"/>
</dbReference>
<evidence type="ECO:0000259" key="5">
    <source>
        <dbReference type="PROSITE" id="PS50045"/>
    </source>
</evidence>
<dbReference type="Pfam" id="PF25601">
    <property type="entry name" value="AAA_lid_14"/>
    <property type="match status" value="1"/>
</dbReference>
<dbReference type="GO" id="GO:0006355">
    <property type="term" value="P:regulation of DNA-templated transcription"/>
    <property type="evidence" value="ECO:0007669"/>
    <property type="project" value="InterPro"/>
</dbReference>
<dbReference type="GO" id="GO:0003677">
    <property type="term" value="F:DNA binding"/>
    <property type="evidence" value="ECO:0007669"/>
    <property type="project" value="UniProtKB-KW"/>
</dbReference>
<dbReference type="FunFam" id="3.40.50.300:FF:000006">
    <property type="entry name" value="DNA-binding transcriptional regulator NtrC"/>
    <property type="match status" value="1"/>
</dbReference>
<dbReference type="Pfam" id="PF00158">
    <property type="entry name" value="Sigma54_activat"/>
    <property type="match status" value="1"/>
</dbReference>
<dbReference type="Proteomes" id="UP000198870">
    <property type="component" value="Unassembled WGS sequence"/>
</dbReference>
<dbReference type="InterPro" id="IPR030828">
    <property type="entry name" value="HTH_TyrR"/>
</dbReference>
<dbReference type="RefSeq" id="WP_092209293.1">
    <property type="nucleotide sequence ID" value="NZ_FMUX01000003.1"/>
</dbReference>
<evidence type="ECO:0000313" key="8">
    <source>
        <dbReference type="Proteomes" id="UP000198870"/>
    </source>
</evidence>
<keyword evidence="1" id="KW-0547">Nucleotide-binding</keyword>
<dbReference type="OrthoDB" id="9763792at2"/>
<name>A0A1G5CQB7_9BACT</name>